<gene>
    <name evidence="1" type="ORF">DFH07DRAFT_954610</name>
</gene>
<accession>A0AAD7NN84</accession>
<keyword evidence="2" id="KW-1185">Reference proteome</keyword>
<evidence type="ECO:0000313" key="1">
    <source>
        <dbReference type="EMBL" id="KAJ7768714.1"/>
    </source>
</evidence>
<dbReference type="Proteomes" id="UP001215280">
    <property type="component" value="Unassembled WGS sequence"/>
</dbReference>
<protein>
    <submittedName>
        <fullName evidence="1">Uncharacterized protein</fullName>
    </submittedName>
</protein>
<evidence type="ECO:0000313" key="2">
    <source>
        <dbReference type="Proteomes" id="UP001215280"/>
    </source>
</evidence>
<reference evidence="1" key="1">
    <citation type="submission" date="2023-03" db="EMBL/GenBank/DDBJ databases">
        <title>Massive genome expansion in bonnet fungi (Mycena s.s.) driven by repeated elements and novel gene families across ecological guilds.</title>
        <authorList>
            <consortium name="Lawrence Berkeley National Laboratory"/>
            <person name="Harder C.B."/>
            <person name="Miyauchi S."/>
            <person name="Viragh M."/>
            <person name="Kuo A."/>
            <person name="Thoen E."/>
            <person name="Andreopoulos B."/>
            <person name="Lu D."/>
            <person name="Skrede I."/>
            <person name="Drula E."/>
            <person name="Henrissat B."/>
            <person name="Morin E."/>
            <person name="Kohler A."/>
            <person name="Barry K."/>
            <person name="LaButti K."/>
            <person name="Morin E."/>
            <person name="Salamov A."/>
            <person name="Lipzen A."/>
            <person name="Mereny Z."/>
            <person name="Hegedus B."/>
            <person name="Baldrian P."/>
            <person name="Stursova M."/>
            <person name="Weitz H."/>
            <person name="Taylor A."/>
            <person name="Grigoriev I.V."/>
            <person name="Nagy L.G."/>
            <person name="Martin F."/>
            <person name="Kauserud H."/>
        </authorList>
    </citation>
    <scope>NUCLEOTIDE SEQUENCE</scope>
    <source>
        <strain evidence="1">CBHHK188m</strain>
    </source>
</reference>
<dbReference type="AlphaFoldDB" id="A0AAD7NN84"/>
<sequence length="110" mass="12140">MPIYMRPSTCYLPYTLYLHTFATPHLPPYTHPPAGNDFGAFVASSSSPLTFGLYRSFVDEPPGHKRIDMPYYTIPGGLVFDTLVVLQSPSTAVGVFGGRKSLRDLEQLVS</sequence>
<organism evidence="1 2">
    <name type="scientific">Mycena maculata</name>
    <dbReference type="NCBI Taxonomy" id="230809"/>
    <lineage>
        <taxon>Eukaryota</taxon>
        <taxon>Fungi</taxon>
        <taxon>Dikarya</taxon>
        <taxon>Basidiomycota</taxon>
        <taxon>Agaricomycotina</taxon>
        <taxon>Agaricomycetes</taxon>
        <taxon>Agaricomycetidae</taxon>
        <taxon>Agaricales</taxon>
        <taxon>Marasmiineae</taxon>
        <taxon>Mycenaceae</taxon>
        <taxon>Mycena</taxon>
    </lineage>
</organism>
<proteinExistence type="predicted"/>
<name>A0AAD7NN84_9AGAR</name>
<comment type="caution">
    <text evidence="1">The sequence shown here is derived from an EMBL/GenBank/DDBJ whole genome shotgun (WGS) entry which is preliminary data.</text>
</comment>
<dbReference type="EMBL" id="JARJLG010000027">
    <property type="protein sequence ID" value="KAJ7768714.1"/>
    <property type="molecule type" value="Genomic_DNA"/>
</dbReference>